<dbReference type="Pfam" id="PF02082">
    <property type="entry name" value="Rrf2"/>
    <property type="match status" value="1"/>
</dbReference>
<dbReference type="PANTHER" id="PTHR33221:SF15">
    <property type="entry name" value="HTH-TYPE TRANSCRIPTIONAL REGULATOR YWGB-RELATED"/>
    <property type="match status" value="1"/>
</dbReference>
<dbReference type="Gene3D" id="1.10.10.10">
    <property type="entry name" value="Winged helix-like DNA-binding domain superfamily/Winged helix DNA-binding domain"/>
    <property type="match status" value="1"/>
</dbReference>
<keyword evidence="2" id="KW-1185">Reference proteome</keyword>
<evidence type="ECO:0000313" key="1">
    <source>
        <dbReference type="EMBL" id="MBR8536049.1"/>
    </source>
</evidence>
<dbReference type="InterPro" id="IPR000944">
    <property type="entry name" value="Tscrpt_reg_Rrf2"/>
</dbReference>
<protein>
    <submittedName>
        <fullName evidence="1">Rrf2 family transcriptional regulator</fullName>
    </submittedName>
</protein>
<dbReference type="InterPro" id="IPR036390">
    <property type="entry name" value="WH_DNA-bd_sf"/>
</dbReference>
<dbReference type="Proteomes" id="UP000679220">
    <property type="component" value="Unassembled WGS sequence"/>
</dbReference>
<dbReference type="RefSeq" id="WP_212190712.1">
    <property type="nucleotide sequence ID" value="NZ_JAGTAR010000015.1"/>
</dbReference>
<dbReference type="NCBIfam" id="TIGR00738">
    <property type="entry name" value="rrf2_super"/>
    <property type="match status" value="1"/>
</dbReference>
<dbReference type="PROSITE" id="PS51197">
    <property type="entry name" value="HTH_RRF2_2"/>
    <property type="match status" value="1"/>
</dbReference>
<dbReference type="InterPro" id="IPR036388">
    <property type="entry name" value="WH-like_DNA-bd_sf"/>
</dbReference>
<organism evidence="1 2">
    <name type="scientific">Carboxylicivirga sediminis</name>
    <dbReference type="NCBI Taxonomy" id="2006564"/>
    <lineage>
        <taxon>Bacteria</taxon>
        <taxon>Pseudomonadati</taxon>
        <taxon>Bacteroidota</taxon>
        <taxon>Bacteroidia</taxon>
        <taxon>Marinilabiliales</taxon>
        <taxon>Marinilabiliaceae</taxon>
        <taxon>Carboxylicivirga</taxon>
    </lineage>
</organism>
<dbReference type="GO" id="GO:0003700">
    <property type="term" value="F:DNA-binding transcription factor activity"/>
    <property type="evidence" value="ECO:0007669"/>
    <property type="project" value="TreeGrafter"/>
</dbReference>
<dbReference type="AlphaFoldDB" id="A0A941F437"/>
<reference evidence="1" key="2">
    <citation type="submission" date="2021-04" db="EMBL/GenBank/DDBJ databases">
        <authorList>
            <person name="Zhang T."/>
            <person name="Zhang Y."/>
            <person name="Lu D."/>
            <person name="Zuo D."/>
            <person name="Du Z."/>
        </authorList>
    </citation>
    <scope>NUCLEOTIDE SEQUENCE</scope>
    <source>
        <strain evidence="1">JR1</strain>
    </source>
</reference>
<dbReference type="GO" id="GO:0005829">
    <property type="term" value="C:cytosol"/>
    <property type="evidence" value="ECO:0007669"/>
    <property type="project" value="TreeGrafter"/>
</dbReference>
<comment type="caution">
    <text evidence="1">The sequence shown here is derived from an EMBL/GenBank/DDBJ whole genome shotgun (WGS) entry which is preliminary data.</text>
</comment>
<dbReference type="EMBL" id="JAGTAR010000015">
    <property type="protein sequence ID" value="MBR8536049.1"/>
    <property type="molecule type" value="Genomic_DNA"/>
</dbReference>
<name>A0A941F437_9BACT</name>
<dbReference type="PANTHER" id="PTHR33221">
    <property type="entry name" value="WINGED HELIX-TURN-HELIX TRANSCRIPTIONAL REGULATOR, RRF2 FAMILY"/>
    <property type="match status" value="1"/>
</dbReference>
<accession>A0A941F437</accession>
<gene>
    <name evidence="1" type="ORF">KDU71_10805</name>
</gene>
<evidence type="ECO:0000313" key="2">
    <source>
        <dbReference type="Proteomes" id="UP000679220"/>
    </source>
</evidence>
<proteinExistence type="predicted"/>
<dbReference type="SUPFAM" id="SSF46785">
    <property type="entry name" value="Winged helix' DNA-binding domain"/>
    <property type="match status" value="1"/>
</dbReference>
<sequence>MLSKSTEYAIRALVFVQLRNWEQKRPGVGEIAKEIEAPEAYTAKILQTLTKNKLMDSMKGRGGGFFFNDNQSNLTLYDVIHVVEGDACFHKCGFGLKQCNNDNPCPLHDKYKVVRDGFFDIVKTETIKSLSEKIKQGDAVLNRLNT</sequence>
<reference evidence="1" key="1">
    <citation type="journal article" date="2018" name="Int. J. Syst. Evol. Microbiol.">
        <title>Carboxylicivirga sediminis sp. nov., isolated from coastal sediment.</title>
        <authorList>
            <person name="Wang F.Q."/>
            <person name="Ren L.H."/>
            <person name="Zou R.J."/>
            <person name="Sun Y.Z."/>
            <person name="Liu X.J."/>
            <person name="Jiang F."/>
            <person name="Liu L.J."/>
        </authorList>
    </citation>
    <scope>NUCLEOTIDE SEQUENCE</scope>
    <source>
        <strain evidence="1">JR1</strain>
    </source>
</reference>